<dbReference type="InterPro" id="IPR032514">
    <property type="entry name" value="GtaA_central"/>
</dbReference>
<feature type="domain" description="Glutaminase A central" evidence="1">
    <location>
        <begin position="9"/>
        <end position="111"/>
    </location>
</feature>
<dbReference type="Proteomes" id="UP000199137">
    <property type="component" value="Unassembled WGS sequence"/>
</dbReference>
<dbReference type="Pfam" id="PF16335">
    <property type="entry name" value="GtaA_6_Hairpin"/>
    <property type="match status" value="1"/>
</dbReference>
<sequence length="136" mass="15144">MADDRSHLRMVGLDLVPLGAAAREAAWYQSKRGAHGVPPDLCHDDTKADWELWTAAWLTGHTDIRTTLVEGVYSFADTTGSRVPFSGWYFVADARKSGFQARPVAAGCLVLLRRPAASTTLWRRIQNRRSGKLRFS</sequence>
<dbReference type="InterPro" id="IPR052743">
    <property type="entry name" value="Glutaminase_GtaA"/>
</dbReference>
<dbReference type="AlphaFoldDB" id="A0A1I6ANH4"/>
<organism evidence="2 3">
    <name type="scientific">Amycolatopsis rubida</name>
    <dbReference type="NCBI Taxonomy" id="112413"/>
    <lineage>
        <taxon>Bacteria</taxon>
        <taxon>Bacillati</taxon>
        <taxon>Actinomycetota</taxon>
        <taxon>Actinomycetes</taxon>
        <taxon>Pseudonocardiales</taxon>
        <taxon>Pseudonocardiaceae</taxon>
        <taxon>Amycolatopsis</taxon>
    </lineage>
</organism>
<protein>
    <recommendedName>
        <fullName evidence="1">Glutaminase A central domain-containing protein</fullName>
    </recommendedName>
</protein>
<reference evidence="2 3" key="1">
    <citation type="submission" date="2016-10" db="EMBL/GenBank/DDBJ databases">
        <authorList>
            <person name="de Groot N.N."/>
        </authorList>
    </citation>
    <scope>NUCLEOTIDE SEQUENCE [LARGE SCALE GENOMIC DNA]</scope>
    <source>
        <strain evidence="2 3">DSM 44637</strain>
    </source>
</reference>
<dbReference type="STRING" id="112413.SAMN05421854_12022"/>
<dbReference type="RefSeq" id="WP_244287450.1">
    <property type="nucleotide sequence ID" value="NZ_FOWC01000020.1"/>
</dbReference>
<proteinExistence type="predicted"/>
<evidence type="ECO:0000313" key="2">
    <source>
        <dbReference type="EMBL" id="SFQ70225.1"/>
    </source>
</evidence>
<dbReference type="PANTHER" id="PTHR31987:SF1">
    <property type="entry name" value="GLUTAMINASE A"/>
    <property type="match status" value="1"/>
</dbReference>
<evidence type="ECO:0000313" key="3">
    <source>
        <dbReference type="Proteomes" id="UP000199137"/>
    </source>
</evidence>
<evidence type="ECO:0000259" key="1">
    <source>
        <dbReference type="Pfam" id="PF16335"/>
    </source>
</evidence>
<gene>
    <name evidence="2" type="ORF">SAMN05421854_12022</name>
</gene>
<dbReference type="EMBL" id="FOWC01000020">
    <property type="protein sequence ID" value="SFQ70225.1"/>
    <property type="molecule type" value="Genomic_DNA"/>
</dbReference>
<dbReference type="PANTHER" id="PTHR31987">
    <property type="entry name" value="GLUTAMINASE A-RELATED"/>
    <property type="match status" value="1"/>
</dbReference>
<accession>A0A1I6ANH4</accession>
<name>A0A1I6ANH4_9PSEU</name>